<comment type="caution">
    <text evidence="3">The sequence shown here is derived from an EMBL/GenBank/DDBJ whole genome shotgun (WGS) entry which is preliminary data.</text>
</comment>
<keyword evidence="1" id="KW-0547">Nucleotide-binding</keyword>
<dbReference type="SMART" id="SM00173">
    <property type="entry name" value="RAS"/>
    <property type="match status" value="1"/>
</dbReference>
<dbReference type="Gene3D" id="3.40.50.300">
    <property type="entry name" value="P-loop containing nucleotide triphosphate hydrolases"/>
    <property type="match status" value="1"/>
</dbReference>
<dbReference type="InterPro" id="IPR050227">
    <property type="entry name" value="Rab"/>
</dbReference>
<dbReference type="InterPro" id="IPR001806">
    <property type="entry name" value="Small_GTPase"/>
</dbReference>
<dbReference type="AlphaFoldDB" id="A0AAD9NSV1"/>
<reference evidence="3" key="1">
    <citation type="journal article" date="2023" name="Mol. Biol. Evol.">
        <title>Third-Generation Sequencing Reveals the Adaptive Role of the Epigenome in Three Deep-Sea Polychaetes.</title>
        <authorList>
            <person name="Perez M."/>
            <person name="Aroh O."/>
            <person name="Sun Y."/>
            <person name="Lan Y."/>
            <person name="Juniper S.K."/>
            <person name="Young C.R."/>
            <person name="Angers B."/>
            <person name="Qian P.Y."/>
        </authorList>
    </citation>
    <scope>NUCLEOTIDE SEQUENCE</scope>
    <source>
        <strain evidence="3">R07B-5</strain>
    </source>
</reference>
<name>A0AAD9NSV1_RIDPI</name>
<dbReference type="InterPro" id="IPR005225">
    <property type="entry name" value="Small_GTP-bd"/>
</dbReference>
<dbReference type="FunFam" id="3.40.50.300:FF:001447">
    <property type="entry name" value="Ras-related protein Rab-1B"/>
    <property type="match status" value="1"/>
</dbReference>
<dbReference type="EMBL" id="JAODUO010000558">
    <property type="protein sequence ID" value="KAK2178164.1"/>
    <property type="molecule type" value="Genomic_DNA"/>
</dbReference>
<keyword evidence="2" id="KW-0342">GTP-binding</keyword>
<dbReference type="SUPFAM" id="SSF52540">
    <property type="entry name" value="P-loop containing nucleoside triphosphate hydrolases"/>
    <property type="match status" value="1"/>
</dbReference>
<keyword evidence="4" id="KW-1185">Reference proteome</keyword>
<sequence>MDRKPGHLPRDVRAVASSLIWIKVVGIGNVGVGKTSLIKHFCESKFSTGYQPTVGVDYGFKVEAVQGIDLRVHLWDLSGSCEYEDVRNELYSDTDVVFIVYDVTNQSSFEGVELWLREFATYGNNTALMCLVGNKTDLREDHGVSPLDAKRWAAQRGMSYFETSCASGEGVQTMFSEMLLATTRKKQLAADVSQHPAVTQHAS</sequence>
<dbReference type="SMART" id="SM00175">
    <property type="entry name" value="RAB"/>
    <property type="match status" value="1"/>
</dbReference>
<dbReference type="SMART" id="SM00174">
    <property type="entry name" value="RHO"/>
    <property type="match status" value="1"/>
</dbReference>
<dbReference type="CDD" id="cd00154">
    <property type="entry name" value="Rab"/>
    <property type="match status" value="1"/>
</dbReference>
<dbReference type="PROSITE" id="PS51421">
    <property type="entry name" value="RAS"/>
    <property type="match status" value="1"/>
</dbReference>
<dbReference type="Proteomes" id="UP001209878">
    <property type="component" value="Unassembled WGS sequence"/>
</dbReference>
<gene>
    <name evidence="3" type="ORF">NP493_559g01048</name>
</gene>
<dbReference type="GO" id="GO:0003924">
    <property type="term" value="F:GTPase activity"/>
    <property type="evidence" value="ECO:0007669"/>
    <property type="project" value="InterPro"/>
</dbReference>
<evidence type="ECO:0000256" key="2">
    <source>
        <dbReference type="ARBA" id="ARBA00023134"/>
    </source>
</evidence>
<evidence type="ECO:0000313" key="4">
    <source>
        <dbReference type="Proteomes" id="UP001209878"/>
    </source>
</evidence>
<dbReference type="PANTHER" id="PTHR47977">
    <property type="entry name" value="RAS-RELATED PROTEIN RAB"/>
    <property type="match status" value="1"/>
</dbReference>
<dbReference type="InterPro" id="IPR027417">
    <property type="entry name" value="P-loop_NTPase"/>
</dbReference>
<dbReference type="PROSITE" id="PS51420">
    <property type="entry name" value="RHO"/>
    <property type="match status" value="1"/>
</dbReference>
<protein>
    <submittedName>
        <fullName evidence="3">Uncharacterized protein</fullName>
    </submittedName>
</protein>
<dbReference type="NCBIfam" id="TIGR00231">
    <property type="entry name" value="small_GTP"/>
    <property type="match status" value="1"/>
</dbReference>
<dbReference type="GO" id="GO:0005525">
    <property type="term" value="F:GTP binding"/>
    <property type="evidence" value="ECO:0007669"/>
    <property type="project" value="UniProtKB-KW"/>
</dbReference>
<dbReference type="PROSITE" id="PS51419">
    <property type="entry name" value="RAB"/>
    <property type="match status" value="1"/>
</dbReference>
<dbReference type="Pfam" id="PF00071">
    <property type="entry name" value="Ras"/>
    <property type="match status" value="1"/>
</dbReference>
<dbReference type="PRINTS" id="PR00449">
    <property type="entry name" value="RASTRNSFRMNG"/>
</dbReference>
<proteinExistence type="predicted"/>
<evidence type="ECO:0000256" key="1">
    <source>
        <dbReference type="ARBA" id="ARBA00022741"/>
    </source>
</evidence>
<evidence type="ECO:0000313" key="3">
    <source>
        <dbReference type="EMBL" id="KAK2178164.1"/>
    </source>
</evidence>
<accession>A0AAD9NSV1</accession>
<organism evidence="3 4">
    <name type="scientific">Ridgeia piscesae</name>
    <name type="common">Tubeworm</name>
    <dbReference type="NCBI Taxonomy" id="27915"/>
    <lineage>
        <taxon>Eukaryota</taxon>
        <taxon>Metazoa</taxon>
        <taxon>Spiralia</taxon>
        <taxon>Lophotrochozoa</taxon>
        <taxon>Annelida</taxon>
        <taxon>Polychaeta</taxon>
        <taxon>Sedentaria</taxon>
        <taxon>Canalipalpata</taxon>
        <taxon>Sabellida</taxon>
        <taxon>Siboglinidae</taxon>
        <taxon>Ridgeia</taxon>
    </lineage>
</organism>